<dbReference type="EMBL" id="JADCKQ010000002">
    <property type="protein sequence ID" value="MBI1492562.1"/>
    <property type="molecule type" value="Genomic_DNA"/>
</dbReference>
<sequence>MPPLIRLYIRNVLIGFGLSAAFVTALLWFNVANLWHLVSTSDMGLVAVIMLFMFNGIVFAGVQAAIAIMRLGDKENPPTRGKTQRVFNKAAPVKVTEQR</sequence>
<keyword evidence="1" id="KW-0812">Transmembrane</keyword>
<evidence type="ECO:0000256" key="1">
    <source>
        <dbReference type="SAM" id="Phobius"/>
    </source>
</evidence>
<feature type="transmembrane region" description="Helical" evidence="1">
    <location>
        <begin position="12"/>
        <end position="31"/>
    </location>
</feature>
<dbReference type="AlphaFoldDB" id="A0A8J7LUA2"/>
<evidence type="ECO:0000313" key="2">
    <source>
        <dbReference type="EMBL" id="MBI1492562.1"/>
    </source>
</evidence>
<keyword evidence="1" id="KW-1133">Transmembrane helix</keyword>
<keyword evidence="3" id="KW-1185">Reference proteome</keyword>
<reference evidence="2" key="1">
    <citation type="submission" date="2020-10" db="EMBL/GenBank/DDBJ databases">
        <title>Paenihalocynthiibacter styelae gen. nov., sp. nov., isolated from stalked sea squirt Styela clava.</title>
        <authorList>
            <person name="Kim Y.-O."/>
            <person name="Yoon J.-H."/>
        </authorList>
    </citation>
    <scope>NUCLEOTIDE SEQUENCE</scope>
    <source>
        <strain evidence="2">MYP1-1</strain>
    </source>
</reference>
<keyword evidence="1" id="KW-0472">Membrane</keyword>
<protein>
    <submittedName>
        <fullName evidence="2">Uncharacterized protein</fullName>
    </submittedName>
</protein>
<gene>
    <name evidence="2" type="ORF">H1D41_02810</name>
</gene>
<evidence type="ECO:0000313" key="3">
    <source>
        <dbReference type="Proteomes" id="UP000640583"/>
    </source>
</evidence>
<dbReference type="Proteomes" id="UP000640583">
    <property type="component" value="Unassembled WGS sequence"/>
</dbReference>
<dbReference type="RefSeq" id="WP_228847484.1">
    <property type="nucleotide sequence ID" value="NZ_JADCKQ010000002.1"/>
</dbReference>
<name>A0A8J7LUA2_9RHOB</name>
<feature type="transmembrane region" description="Helical" evidence="1">
    <location>
        <begin position="43"/>
        <end position="68"/>
    </location>
</feature>
<proteinExistence type="predicted"/>
<organism evidence="2 3">
    <name type="scientific">Halocynthiibacter styelae</name>
    <dbReference type="NCBI Taxonomy" id="2761955"/>
    <lineage>
        <taxon>Bacteria</taxon>
        <taxon>Pseudomonadati</taxon>
        <taxon>Pseudomonadota</taxon>
        <taxon>Alphaproteobacteria</taxon>
        <taxon>Rhodobacterales</taxon>
        <taxon>Paracoccaceae</taxon>
        <taxon>Halocynthiibacter</taxon>
    </lineage>
</organism>
<accession>A0A8J7LUA2</accession>
<comment type="caution">
    <text evidence="2">The sequence shown here is derived from an EMBL/GenBank/DDBJ whole genome shotgun (WGS) entry which is preliminary data.</text>
</comment>